<dbReference type="GO" id="GO:0003677">
    <property type="term" value="F:DNA binding"/>
    <property type="evidence" value="ECO:0007669"/>
    <property type="project" value="InterPro"/>
</dbReference>
<dbReference type="PROSITE" id="PS50943">
    <property type="entry name" value="HTH_CROC1"/>
    <property type="match status" value="1"/>
</dbReference>
<reference evidence="2 3" key="1">
    <citation type="journal article" date="2014" name="PLoS ONE">
        <title>The first complete genome sequence of the class fimbriimonadia in the phylum armatimonadetes.</title>
        <authorList>
            <person name="Hu Z.Y."/>
            <person name="Wang Y.Z."/>
            <person name="Im W.T."/>
            <person name="Wang S.Y."/>
            <person name="Zhao G.P."/>
            <person name="Zheng H.J."/>
            <person name="Quan Z.X."/>
        </authorList>
    </citation>
    <scope>NUCLEOTIDE SEQUENCE [LARGE SCALE GENOMIC DNA]</scope>
    <source>
        <strain evidence="2">Gsoil 348</strain>
    </source>
</reference>
<sequence length="137" mass="15114">MPFGPLVAAPTPAGGWVRAIREALGMSLQTFSTRMGLTSRSTALQIEQAEVEGSITVKRLRAAADALGCDVAIVFVPRIPLTQMTEERAREKAEERVKRVGHSMVMESQGVYGSRLDEIVERTTREILSRGDSRLWD</sequence>
<dbReference type="SUPFAM" id="SSF47413">
    <property type="entry name" value="lambda repressor-like DNA-binding domains"/>
    <property type="match status" value="1"/>
</dbReference>
<evidence type="ECO:0000313" key="2">
    <source>
        <dbReference type="EMBL" id="AIE85941.1"/>
    </source>
</evidence>
<dbReference type="Gene3D" id="1.10.260.40">
    <property type="entry name" value="lambda repressor-like DNA-binding domains"/>
    <property type="match status" value="1"/>
</dbReference>
<dbReference type="SMART" id="SM00530">
    <property type="entry name" value="HTH_XRE"/>
    <property type="match status" value="1"/>
</dbReference>
<dbReference type="InterPro" id="IPR001387">
    <property type="entry name" value="Cro/C1-type_HTH"/>
</dbReference>
<dbReference type="CDD" id="cd00093">
    <property type="entry name" value="HTH_XRE"/>
    <property type="match status" value="1"/>
</dbReference>
<dbReference type="AlphaFoldDB" id="A0A068NR74"/>
<dbReference type="KEGG" id="fgi:OP10G_2573"/>
<dbReference type="NCBIfam" id="TIGR02612">
    <property type="entry name" value="mob_myst_A"/>
    <property type="match status" value="1"/>
</dbReference>
<accession>A0A068NR74</accession>
<name>A0A068NR74_FIMGI</name>
<dbReference type="eggNOG" id="COG3655">
    <property type="taxonomic scope" value="Bacteria"/>
</dbReference>
<feature type="domain" description="HTH cro/C1-type" evidence="1">
    <location>
        <begin position="17"/>
        <end position="74"/>
    </location>
</feature>
<proteinExistence type="predicted"/>
<dbReference type="Proteomes" id="UP000027982">
    <property type="component" value="Chromosome"/>
</dbReference>
<evidence type="ECO:0000259" key="1">
    <source>
        <dbReference type="PROSITE" id="PS50943"/>
    </source>
</evidence>
<dbReference type="STRING" id="661478.OP10G_2573"/>
<dbReference type="InterPro" id="IPR010982">
    <property type="entry name" value="Lambda_DNA-bd_dom_sf"/>
</dbReference>
<dbReference type="Pfam" id="PF01381">
    <property type="entry name" value="HTH_3"/>
    <property type="match status" value="1"/>
</dbReference>
<gene>
    <name evidence="2" type="ORF">OP10G_2573</name>
</gene>
<organism evidence="2 3">
    <name type="scientific">Fimbriimonas ginsengisoli Gsoil 348</name>
    <dbReference type="NCBI Taxonomy" id="661478"/>
    <lineage>
        <taxon>Bacteria</taxon>
        <taxon>Bacillati</taxon>
        <taxon>Armatimonadota</taxon>
        <taxon>Fimbriimonadia</taxon>
        <taxon>Fimbriimonadales</taxon>
        <taxon>Fimbriimonadaceae</taxon>
        <taxon>Fimbriimonas</taxon>
    </lineage>
</organism>
<dbReference type="InterPro" id="IPR013435">
    <property type="entry name" value="Mobile_mystery_prot_A"/>
</dbReference>
<dbReference type="EMBL" id="CP007139">
    <property type="protein sequence ID" value="AIE85941.1"/>
    <property type="molecule type" value="Genomic_DNA"/>
</dbReference>
<evidence type="ECO:0000313" key="3">
    <source>
        <dbReference type="Proteomes" id="UP000027982"/>
    </source>
</evidence>
<keyword evidence="3" id="KW-1185">Reference proteome</keyword>
<protein>
    <submittedName>
        <fullName evidence="2">Mobile mystery protein A</fullName>
    </submittedName>
</protein>
<dbReference type="HOGENOM" id="CLU_123886_0_0_0"/>